<dbReference type="FunFam" id="3.40.50.300:FF:000225">
    <property type="entry name" value="Thymidylate kinase"/>
    <property type="match status" value="1"/>
</dbReference>
<evidence type="ECO:0000256" key="2">
    <source>
        <dbReference type="ARBA" id="ARBA00012980"/>
    </source>
</evidence>
<organism evidence="13">
    <name type="scientific">Caldilinea aerophila</name>
    <dbReference type="NCBI Taxonomy" id="133453"/>
    <lineage>
        <taxon>Bacteria</taxon>
        <taxon>Bacillati</taxon>
        <taxon>Chloroflexota</taxon>
        <taxon>Caldilineae</taxon>
        <taxon>Caldilineales</taxon>
        <taxon>Caldilineaceae</taxon>
        <taxon>Caldilinea</taxon>
    </lineage>
</organism>
<dbReference type="InterPro" id="IPR018094">
    <property type="entry name" value="Thymidylate_kinase"/>
</dbReference>
<name>A0A7C1JUX1_9CHLR</name>
<comment type="catalytic activity">
    <reaction evidence="9 11">
        <text>dTMP + ATP = dTDP + ADP</text>
        <dbReference type="Rhea" id="RHEA:13517"/>
        <dbReference type="ChEBI" id="CHEBI:30616"/>
        <dbReference type="ChEBI" id="CHEBI:58369"/>
        <dbReference type="ChEBI" id="CHEBI:63528"/>
        <dbReference type="ChEBI" id="CHEBI:456216"/>
        <dbReference type="EC" id="2.7.4.9"/>
    </reaction>
</comment>
<comment type="function">
    <text evidence="10 11">Phosphorylation of dTMP to form dTDP in both de novo and salvage pathways of dTTP synthesis.</text>
</comment>
<dbReference type="GO" id="GO:0006235">
    <property type="term" value="P:dTTP biosynthetic process"/>
    <property type="evidence" value="ECO:0007669"/>
    <property type="project" value="UniProtKB-UniRule"/>
</dbReference>
<proteinExistence type="inferred from homology"/>
<evidence type="ECO:0000313" key="13">
    <source>
        <dbReference type="EMBL" id="HDX33187.1"/>
    </source>
</evidence>
<protein>
    <recommendedName>
        <fullName evidence="3 11">Thymidylate kinase</fullName>
        <ecNumber evidence="2 11">2.7.4.9</ecNumber>
    </recommendedName>
    <alternativeName>
        <fullName evidence="11">dTMP kinase</fullName>
    </alternativeName>
</protein>
<comment type="caution">
    <text evidence="13">The sequence shown here is derived from an EMBL/GenBank/DDBJ whole genome shotgun (WGS) entry which is preliminary data.</text>
</comment>
<evidence type="ECO:0000256" key="5">
    <source>
        <dbReference type="ARBA" id="ARBA00022727"/>
    </source>
</evidence>
<dbReference type="GO" id="GO:0005829">
    <property type="term" value="C:cytosol"/>
    <property type="evidence" value="ECO:0007669"/>
    <property type="project" value="TreeGrafter"/>
</dbReference>
<dbReference type="GO" id="GO:0004798">
    <property type="term" value="F:dTMP kinase activity"/>
    <property type="evidence" value="ECO:0007669"/>
    <property type="project" value="UniProtKB-UniRule"/>
</dbReference>
<keyword evidence="4 11" id="KW-0808">Transferase</keyword>
<dbReference type="SUPFAM" id="SSF52540">
    <property type="entry name" value="P-loop containing nucleoside triphosphate hydrolases"/>
    <property type="match status" value="1"/>
</dbReference>
<evidence type="ECO:0000256" key="3">
    <source>
        <dbReference type="ARBA" id="ARBA00017144"/>
    </source>
</evidence>
<accession>A0A7C1JUX1</accession>
<dbReference type="EMBL" id="DSMG01000177">
    <property type="protein sequence ID" value="HDX33187.1"/>
    <property type="molecule type" value="Genomic_DNA"/>
</dbReference>
<dbReference type="Pfam" id="PF02223">
    <property type="entry name" value="Thymidylate_kin"/>
    <property type="match status" value="1"/>
</dbReference>
<dbReference type="GO" id="GO:0006227">
    <property type="term" value="P:dUDP biosynthetic process"/>
    <property type="evidence" value="ECO:0007669"/>
    <property type="project" value="TreeGrafter"/>
</dbReference>
<dbReference type="AlphaFoldDB" id="A0A7C1JUX1"/>
<dbReference type="GO" id="GO:0006233">
    <property type="term" value="P:dTDP biosynthetic process"/>
    <property type="evidence" value="ECO:0007669"/>
    <property type="project" value="InterPro"/>
</dbReference>
<evidence type="ECO:0000256" key="1">
    <source>
        <dbReference type="ARBA" id="ARBA00009776"/>
    </source>
</evidence>
<dbReference type="EC" id="2.7.4.9" evidence="2 11"/>
<dbReference type="NCBIfam" id="TIGR00041">
    <property type="entry name" value="DTMP_kinase"/>
    <property type="match status" value="1"/>
</dbReference>
<dbReference type="InterPro" id="IPR018095">
    <property type="entry name" value="Thymidylate_kin_CS"/>
</dbReference>
<dbReference type="CDD" id="cd01672">
    <property type="entry name" value="TMPK"/>
    <property type="match status" value="1"/>
</dbReference>
<reference evidence="13" key="1">
    <citation type="journal article" date="2020" name="mSystems">
        <title>Genome- and Community-Level Interaction Insights into Carbon Utilization and Element Cycling Functions of Hydrothermarchaeota in Hydrothermal Sediment.</title>
        <authorList>
            <person name="Zhou Z."/>
            <person name="Liu Y."/>
            <person name="Xu W."/>
            <person name="Pan J."/>
            <person name="Luo Z.H."/>
            <person name="Li M."/>
        </authorList>
    </citation>
    <scope>NUCLEOTIDE SEQUENCE [LARGE SCALE GENOMIC DNA]</scope>
    <source>
        <strain evidence="13">SpSt-289</strain>
    </source>
</reference>
<keyword evidence="7 11" id="KW-0418">Kinase</keyword>
<sequence>MGILITFEGAEGSGKTTQIRMLAAALSRSGYRTVATREPGGTRIGDAIRNLLLDHRHVEMSPRAETLLFQAARAQLVDEVIRPALATGAIVLCDRYADSTLAYQGYGRGQSLETLKQLGNYATDHLLPTLTIYLDIDVREGLARKRASASEEWNRMENLDIEFHQRVRKGYLALAAAEPERWLVLDASQPIEVIHHTILLRVLALLGDCPEDLLQMNAGKAERNRQNEIGNGDHQQR</sequence>
<dbReference type="PROSITE" id="PS01331">
    <property type="entry name" value="THYMIDYLATE_KINASE"/>
    <property type="match status" value="1"/>
</dbReference>
<dbReference type="PANTHER" id="PTHR10344:SF4">
    <property type="entry name" value="UMP-CMP KINASE 2, MITOCHONDRIAL"/>
    <property type="match status" value="1"/>
</dbReference>
<dbReference type="InterPro" id="IPR027417">
    <property type="entry name" value="P-loop_NTPase"/>
</dbReference>
<evidence type="ECO:0000256" key="6">
    <source>
        <dbReference type="ARBA" id="ARBA00022741"/>
    </source>
</evidence>
<evidence type="ECO:0000256" key="7">
    <source>
        <dbReference type="ARBA" id="ARBA00022777"/>
    </source>
</evidence>
<evidence type="ECO:0000256" key="4">
    <source>
        <dbReference type="ARBA" id="ARBA00022679"/>
    </source>
</evidence>
<dbReference type="PANTHER" id="PTHR10344">
    <property type="entry name" value="THYMIDYLATE KINASE"/>
    <property type="match status" value="1"/>
</dbReference>
<evidence type="ECO:0000256" key="9">
    <source>
        <dbReference type="ARBA" id="ARBA00048743"/>
    </source>
</evidence>
<keyword evidence="6 11" id="KW-0547">Nucleotide-binding</keyword>
<evidence type="ECO:0000256" key="11">
    <source>
        <dbReference type="HAMAP-Rule" id="MF_00165"/>
    </source>
</evidence>
<keyword evidence="5 11" id="KW-0545">Nucleotide biosynthesis</keyword>
<keyword evidence="8 11" id="KW-0067">ATP-binding</keyword>
<evidence type="ECO:0000256" key="8">
    <source>
        <dbReference type="ARBA" id="ARBA00022840"/>
    </source>
</evidence>
<dbReference type="GO" id="GO:0005524">
    <property type="term" value="F:ATP binding"/>
    <property type="evidence" value="ECO:0007669"/>
    <property type="project" value="UniProtKB-UniRule"/>
</dbReference>
<dbReference type="HAMAP" id="MF_00165">
    <property type="entry name" value="Thymidylate_kinase"/>
    <property type="match status" value="1"/>
</dbReference>
<comment type="similarity">
    <text evidence="1 11">Belongs to the thymidylate kinase family.</text>
</comment>
<dbReference type="Gene3D" id="3.40.50.300">
    <property type="entry name" value="P-loop containing nucleotide triphosphate hydrolases"/>
    <property type="match status" value="1"/>
</dbReference>
<evidence type="ECO:0000256" key="10">
    <source>
        <dbReference type="ARBA" id="ARBA00057735"/>
    </source>
</evidence>
<evidence type="ECO:0000259" key="12">
    <source>
        <dbReference type="Pfam" id="PF02223"/>
    </source>
</evidence>
<dbReference type="InterPro" id="IPR039430">
    <property type="entry name" value="Thymidylate_kin-like_dom"/>
</dbReference>
<gene>
    <name evidence="11" type="primary">tmk</name>
    <name evidence="13" type="ORF">ENQ20_17105</name>
</gene>
<feature type="domain" description="Thymidylate kinase-like" evidence="12">
    <location>
        <begin position="7"/>
        <end position="198"/>
    </location>
</feature>
<feature type="binding site" evidence="11">
    <location>
        <begin position="9"/>
        <end position="16"/>
    </location>
    <ligand>
        <name>ATP</name>
        <dbReference type="ChEBI" id="CHEBI:30616"/>
    </ligand>
</feature>